<keyword evidence="2" id="KW-0805">Transcription regulation</keyword>
<dbReference type="InterPro" id="IPR005119">
    <property type="entry name" value="LysR_subst-bd"/>
</dbReference>
<proteinExistence type="inferred from homology"/>
<keyword evidence="3" id="KW-0238">DNA-binding</keyword>
<dbReference type="GO" id="GO:0003700">
    <property type="term" value="F:DNA-binding transcription factor activity"/>
    <property type="evidence" value="ECO:0007669"/>
    <property type="project" value="InterPro"/>
</dbReference>
<dbReference type="FunFam" id="1.10.10.10:FF:000001">
    <property type="entry name" value="LysR family transcriptional regulator"/>
    <property type="match status" value="1"/>
</dbReference>
<dbReference type="PANTHER" id="PTHR30537:SF35">
    <property type="entry name" value="TRANSCRIPTIONAL REGULATORY PROTEIN"/>
    <property type="match status" value="1"/>
</dbReference>
<evidence type="ECO:0000313" key="7">
    <source>
        <dbReference type="Proteomes" id="UP000035760"/>
    </source>
</evidence>
<reference evidence="6" key="2">
    <citation type="submission" date="2014-03" db="EMBL/GenBank/DDBJ databases">
        <title>Candidatus Competibacter-lineage genomes retrieved from metagenomes reveal functional metabolic diversity.</title>
        <authorList>
            <person name="McIlroy S.J."/>
            <person name="Albertsen M."/>
            <person name="Andresen E.K."/>
            <person name="Saunders A.M."/>
            <person name="Kristiansen R."/>
            <person name="Stokholm-Bjerregaard M."/>
            <person name="Nielsen K.L."/>
            <person name="Nielsen P.H."/>
        </authorList>
    </citation>
    <scope>NUCLEOTIDE SEQUENCE</scope>
    <source>
        <strain evidence="6">Run_A_D11</strain>
    </source>
</reference>
<comment type="similarity">
    <text evidence="1">Belongs to the LysR transcriptional regulatory family.</text>
</comment>
<dbReference type="Proteomes" id="UP000035760">
    <property type="component" value="Unassembled WGS sequence"/>
</dbReference>
<dbReference type="InterPro" id="IPR000847">
    <property type="entry name" value="LysR_HTH_N"/>
</dbReference>
<reference evidence="6" key="1">
    <citation type="submission" date="2013-07" db="EMBL/GenBank/DDBJ databases">
        <authorList>
            <person name="McIlroy S."/>
        </authorList>
    </citation>
    <scope>NUCLEOTIDE SEQUENCE [LARGE SCALE GENOMIC DNA]</scope>
    <source>
        <strain evidence="6">Run_A_D11</strain>
    </source>
</reference>
<dbReference type="OrthoDB" id="8885940at2"/>
<dbReference type="Pfam" id="PF00126">
    <property type="entry name" value="HTH_1"/>
    <property type="match status" value="1"/>
</dbReference>
<gene>
    <name evidence="6" type="ORF">BN873_340001</name>
</gene>
<evidence type="ECO:0000256" key="1">
    <source>
        <dbReference type="ARBA" id="ARBA00009437"/>
    </source>
</evidence>
<keyword evidence="4" id="KW-0804">Transcription</keyword>
<sequence>MGATMDTFIGMRTFATVVKTGSFTAAANRLGISKALASKYLNELEKKLGVRLLNRTTRHLHLTEAGQIYYDRCQALLEAVDELEAAIQDRQDSPRGHLTITAPQTFGEMYLTQVIADFLERCPQVTVEINLTDRFAHLLEEGFDLGIRICEIADSSLIARRLTAIRVVTCAASHYLERRAAPAHPRELRNHPCVVDSNIDGSGRWPYVIDGERRNIEVGTVCRTNNARVARELVLAGAGIGLCPAYAIADAVRDGRLRVLLQDYQALEYGLYIIYPHRKYLSAKVRAFIEFLTARFNGHFEWVGCC</sequence>
<accession>W6MA06</accession>
<comment type="caution">
    <text evidence="6">The sequence shown here is derived from an EMBL/GenBank/DDBJ whole genome shotgun (WGS) entry which is preliminary data.</text>
</comment>
<dbReference type="Pfam" id="PF03466">
    <property type="entry name" value="LysR_substrate"/>
    <property type="match status" value="1"/>
</dbReference>
<dbReference type="InterPro" id="IPR058163">
    <property type="entry name" value="LysR-type_TF_proteobact-type"/>
</dbReference>
<evidence type="ECO:0000256" key="2">
    <source>
        <dbReference type="ARBA" id="ARBA00023015"/>
    </source>
</evidence>
<evidence type="ECO:0000256" key="4">
    <source>
        <dbReference type="ARBA" id="ARBA00023163"/>
    </source>
</evidence>
<organism evidence="6 7">
    <name type="scientific">Candidatus Competibacter denitrificans Run_A_D11</name>
    <dbReference type="NCBI Taxonomy" id="1400863"/>
    <lineage>
        <taxon>Bacteria</taxon>
        <taxon>Pseudomonadati</taxon>
        <taxon>Pseudomonadota</taxon>
        <taxon>Gammaproteobacteria</taxon>
        <taxon>Candidatus Competibacteraceae</taxon>
        <taxon>Candidatus Competibacter</taxon>
    </lineage>
</organism>
<dbReference type="GO" id="GO:0006351">
    <property type="term" value="P:DNA-templated transcription"/>
    <property type="evidence" value="ECO:0007669"/>
    <property type="project" value="TreeGrafter"/>
</dbReference>
<evidence type="ECO:0000313" key="6">
    <source>
        <dbReference type="EMBL" id="CDI02625.1"/>
    </source>
</evidence>
<keyword evidence="7" id="KW-1185">Reference proteome</keyword>
<feature type="domain" description="HTH lysR-type" evidence="5">
    <location>
        <begin position="6"/>
        <end position="63"/>
    </location>
</feature>
<dbReference type="Gene3D" id="3.40.190.290">
    <property type="match status" value="1"/>
</dbReference>
<dbReference type="InterPro" id="IPR036388">
    <property type="entry name" value="WH-like_DNA-bd_sf"/>
</dbReference>
<dbReference type="CDD" id="cd08422">
    <property type="entry name" value="PBP2_CrgA_like"/>
    <property type="match status" value="1"/>
</dbReference>
<dbReference type="InterPro" id="IPR036390">
    <property type="entry name" value="WH_DNA-bd_sf"/>
</dbReference>
<dbReference type="SUPFAM" id="SSF53850">
    <property type="entry name" value="Periplasmic binding protein-like II"/>
    <property type="match status" value="1"/>
</dbReference>
<dbReference type="STRING" id="1400863.BN873_340001"/>
<dbReference type="SUPFAM" id="SSF46785">
    <property type="entry name" value="Winged helix' DNA-binding domain"/>
    <property type="match status" value="1"/>
</dbReference>
<name>W6MA06_9GAMM</name>
<dbReference type="AlphaFoldDB" id="W6MA06"/>
<dbReference type="Gene3D" id="1.10.10.10">
    <property type="entry name" value="Winged helix-like DNA-binding domain superfamily/Winged helix DNA-binding domain"/>
    <property type="match status" value="1"/>
</dbReference>
<evidence type="ECO:0000259" key="5">
    <source>
        <dbReference type="PROSITE" id="PS50931"/>
    </source>
</evidence>
<dbReference type="GO" id="GO:0043565">
    <property type="term" value="F:sequence-specific DNA binding"/>
    <property type="evidence" value="ECO:0007669"/>
    <property type="project" value="TreeGrafter"/>
</dbReference>
<dbReference type="PROSITE" id="PS50931">
    <property type="entry name" value="HTH_LYSR"/>
    <property type="match status" value="1"/>
</dbReference>
<protein>
    <submittedName>
        <fullName evidence="6">Transcriptional regulator, LysR family</fullName>
    </submittedName>
</protein>
<dbReference type="EMBL" id="CBTJ020000041">
    <property type="protein sequence ID" value="CDI02625.1"/>
    <property type="molecule type" value="Genomic_DNA"/>
</dbReference>
<evidence type="ECO:0000256" key="3">
    <source>
        <dbReference type="ARBA" id="ARBA00023125"/>
    </source>
</evidence>
<dbReference type="PANTHER" id="PTHR30537">
    <property type="entry name" value="HTH-TYPE TRANSCRIPTIONAL REGULATOR"/>
    <property type="match status" value="1"/>
</dbReference>